<dbReference type="RefSeq" id="WP_133768137.1">
    <property type="nucleotide sequence ID" value="NZ_SNZR01000011.1"/>
</dbReference>
<protein>
    <submittedName>
        <fullName evidence="2">Putative NAD(P)/FAD-binding protein YdhS</fullName>
    </submittedName>
</protein>
<proteinExistence type="predicted"/>
<feature type="domain" description="FAD-dependent urate hydroxylase HpyO/Asp monooxygenase CreE-like FAD/NAD(P)-binding" evidence="1">
    <location>
        <begin position="9"/>
        <end position="163"/>
    </location>
</feature>
<evidence type="ECO:0000313" key="3">
    <source>
        <dbReference type="Proteomes" id="UP000295122"/>
    </source>
</evidence>
<keyword evidence="3" id="KW-1185">Reference proteome</keyword>
<organism evidence="2 3">
    <name type="scientific">Enterovirga rhinocerotis</name>
    <dbReference type="NCBI Taxonomy" id="1339210"/>
    <lineage>
        <taxon>Bacteria</taxon>
        <taxon>Pseudomonadati</taxon>
        <taxon>Pseudomonadota</taxon>
        <taxon>Alphaproteobacteria</taxon>
        <taxon>Hyphomicrobiales</taxon>
        <taxon>Methylobacteriaceae</taxon>
        <taxon>Enterovirga</taxon>
    </lineage>
</organism>
<reference evidence="2 3" key="1">
    <citation type="submission" date="2019-03" db="EMBL/GenBank/DDBJ databases">
        <title>Genomic Encyclopedia of Type Strains, Phase IV (KMG-IV): sequencing the most valuable type-strain genomes for metagenomic binning, comparative biology and taxonomic classification.</title>
        <authorList>
            <person name="Goeker M."/>
        </authorList>
    </citation>
    <scope>NUCLEOTIDE SEQUENCE [LARGE SCALE GENOMIC DNA]</scope>
    <source>
        <strain evidence="2 3">DSM 25903</strain>
    </source>
</reference>
<evidence type="ECO:0000313" key="2">
    <source>
        <dbReference type="EMBL" id="TDR93109.1"/>
    </source>
</evidence>
<dbReference type="EMBL" id="SNZR01000011">
    <property type="protein sequence ID" value="TDR93109.1"/>
    <property type="molecule type" value="Genomic_DNA"/>
</dbReference>
<dbReference type="Pfam" id="PF13454">
    <property type="entry name" value="NAD_binding_9"/>
    <property type="match status" value="1"/>
</dbReference>
<dbReference type="PANTHER" id="PTHR40254">
    <property type="entry name" value="BLR0577 PROTEIN"/>
    <property type="match status" value="1"/>
</dbReference>
<dbReference type="Proteomes" id="UP000295122">
    <property type="component" value="Unassembled WGS sequence"/>
</dbReference>
<dbReference type="Gene3D" id="3.50.50.60">
    <property type="entry name" value="FAD/NAD(P)-binding domain"/>
    <property type="match status" value="1"/>
</dbReference>
<sequence>MNDDMRPIAVIGAGFSGTMTARHLLDRVGGRRILLCERGPTFARGAAYSTDDPVHLLNVRAENMSAFSAEPNHFAAWLEGLGDIPPRHVHRTPVGTFVSRVLYGRYLTSLVQEPLSTRDGAARFRIVPDEVVRLEKRPAGGYILHLACGRTHEIAGAVLALGNLAERADETPSRLVRDPWSARFTEGLEPGRPVVIVGTGLTMVDIALSLSASGFPGPVLAISRRGLVPGAHVPAGPWKLAQFDPLAEAPLSRMLHAMRRDVRAAAEAGAPWQSVIDAMRPVTSAAWQRLSVSEQARFLRHLRPWWDVHRHRMAPPVDSRFRQLVAEGYLTAAAGRIAAMDVLEDGVAIDWQPRGTGRTERLAAQRVILATGSPPAASCGDPLLTSLEEAGLIRSDPHGLGIEADGAFQAIGRNGAPSEALWAVGPIVRGSLWECSAVPDIRRDAERVADSIGARLASPS</sequence>
<dbReference type="AlphaFoldDB" id="A0A4V3DYL9"/>
<name>A0A4V3DYL9_9HYPH</name>
<accession>A0A4V3DYL9</accession>
<dbReference type="SUPFAM" id="SSF51905">
    <property type="entry name" value="FAD/NAD(P)-binding domain"/>
    <property type="match status" value="1"/>
</dbReference>
<dbReference type="InterPro" id="IPR036188">
    <property type="entry name" value="FAD/NAD-bd_sf"/>
</dbReference>
<dbReference type="PANTHER" id="PTHR40254:SF1">
    <property type="entry name" value="BLR0577 PROTEIN"/>
    <property type="match status" value="1"/>
</dbReference>
<evidence type="ECO:0000259" key="1">
    <source>
        <dbReference type="Pfam" id="PF13454"/>
    </source>
</evidence>
<dbReference type="InterPro" id="IPR038732">
    <property type="entry name" value="HpyO/CreE_NAD-binding"/>
</dbReference>
<dbReference type="OrthoDB" id="101972at2"/>
<comment type="caution">
    <text evidence="2">The sequence shown here is derived from an EMBL/GenBank/DDBJ whole genome shotgun (WGS) entry which is preliminary data.</text>
</comment>
<gene>
    <name evidence="2" type="ORF">EV668_0363</name>
</gene>
<dbReference type="InterPro" id="IPR052189">
    <property type="entry name" value="L-asp_N-monooxygenase_NS-form"/>
</dbReference>